<evidence type="ECO:0000313" key="4">
    <source>
        <dbReference type="Proteomes" id="UP000515163"/>
    </source>
</evidence>
<dbReference type="PANTHER" id="PTHR39077">
    <property type="entry name" value="DUF4793 DOMAIN-CONTAINING PROTEIN"/>
    <property type="match status" value="1"/>
</dbReference>
<dbReference type="KEGG" id="aten:116301874"/>
<protein>
    <submittedName>
        <fullName evidence="5">Uncharacterized protein LOC116301874</fullName>
    </submittedName>
</protein>
<evidence type="ECO:0000256" key="2">
    <source>
        <dbReference type="SAM" id="Phobius"/>
    </source>
</evidence>
<feature type="region of interest" description="Disordered" evidence="1">
    <location>
        <begin position="315"/>
        <end position="410"/>
    </location>
</feature>
<dbReference type="Pfam" id="PF16041">
    <property type="entry name" value="APD1-4_M"/>
    <property type="match status" value="1"/>
</dbReference>
<accession>A0A6P8IKD5</accession>
<evidence type="ECO:0000313" key="5">
    <source>
        <dbReference type="RefSeq" id="XP_031566898.1"/>
    </source>
</evidence>
<sequence length="823" mass="95147">MGQEKPFGTRSENDYKRRYFSFYKFRLRVYLCAFLCLVAVGFIVASLFIQVFNSSPLFPKTYEMAEGDMRIIKVSTTFCGGISLEQSKLTRSLSTFSELKLAKEKSVANMTLDILIPFRKYWYKSYYLLKGSTIQIEASSDNFLQLLIFKGRSNLDGWIDKESRQHKTRPINSNNHNKRTRISFVYQITQEGNYYILFRHISGDSQLPKLSLALSITRELYDISSAVYSCNAAFGQSCYARLLFNSNERTLLKVSGSSKYLYMKNIPTTWYCQPRIWFFLVVFGVGYVFCVILGLFIYILLMNRKRESLFCGPRKPSVKSQNSFSAGSSHNGGSLKRKNSKDGSIKGPPSRTSSFRSQRNRPLSANGSLVRHKHDTSLPSVIPHIYKGDNTDEEDAGQNIDQESTSPRQSLLHRAPSLENISIASYDTTMSLPVTFSTFKTQLFDAETASCHSFDVDSSLRRHRNRHHPLLHQELKRDREIISARVRARFEAQEQEQRASHQSDSQLYQNSRSLTLPTRISPVRRARRDFYRDLELASQHEGECRSHRSDTQLNSDQETMTLPREGRAKRDFNRELDLARKQERDRLQQGDSALGYDQKTMATPRDGHAKRDFYRGLDFAGNQEREPLLSNEIDSQVDVKYLTLPRPSRERPKRDFYRDLELASKRDINHNKITTSKDNSTHGPDSDCERECDRVLEHVDLYRPKYRKLESYFEQDDSDQCSIGDVLDRIADEDKPKRAATLPRLHKTLSNGFPPQTIRAKPVEDHEDHLVVIAQEIPDGEIHKKKKSEKNKSSNKKDVKLRNHSSRRKDNFWKPRLSIVSEV</sequence>
<feature type="region of interest" description="Disordered" evidence="1">
    <location>
        <begin position="492"/>
        <end position="514"/>
    </location>
</feature>
<feature type="compositionally biased region" description="Polar residues" evidence="1">
    <location>
        <begin position="399"/>
        <end position="409"/>
    </location>
</feature>
<feature type="transmembrane region" description="Helical" evidence="2">
    <location>
        <begin position="27"/>
        <end position="49"/>
    </location>
</feature>
<reference evidence="5" key="1">
    <citation type="submission" date="2025-08" db="UniProtKB">
        <authorList>
            <consortium name="RefSeq"/>
        </authorList>
    </citation>
    <scope>IDENTIFICATION</scope>
    <source>
        <tissue evidence="5">Tentacle</tissue>
    </source>
</reference>
<name>A0A6P8IKD5_ACTTE</name>
<evidence type="ECO:0000256" key="1">
    <source>
        <dbReference type="SAM" id="MobiDB-lite"/>
    </source>
</evidence>
<feature type="compositionally biased region" description="Polar residues" evidence="1">
    <location>
        <begin position="551"/>
        <end position="560"/>
    </location>
</feature>
<dbReference type="RefSeq" id="XP_031566898.1">
    <property type="nucleotide sequence ID" value="XM_031711038.1"/>
</dbReference>
<dbReference type="Proteomes" id="UP000515163">
    <property type="component" value="Unplaced"/>
</dbReference>
<dbReference type="InterPro" id="IPR032010">
    <property type="entry name" value="APD1-4_M"/>
</dbReference>
<feature type="region of interest" description="Disordered" evidence="1">
    <location>
        <begin position="539"/>
        <end position="609"/>
    </location>
</feature>
<feature type="compositionally biased region" description="Polar residues" evidence="1">
    <location>
        <begin position="502"/>
        <end position="514"/>
    </location>
</feature>
<keyword evidence="4" id="KW-1185">Reference proteome</keyword>
<keyword evidence="2" id="KW-0812">Transmembrane</keyword>
<keyword evidence="2" id="KW-0472">Membrane</keyword>
<dbReference type="GeneID" id="116301874"/>
<feature type="compositionally biased region" description="Basic and acidic residues" evidence="1">
    <location>
        <begin position="492"/>
        <end position="501"/>
    </location>
</feature>
<dbReference type="PANTHER" id="PTHR39077:SF1">
    <property type="entry name" value="E3 UBIQUITIN-PROTEIN LIGASE APD1-4 MIDDLE DOMAIN-CONTAINING PROTEIN"/>
    <property type="match status" value="1"/>
</dbReference>
<evidence type="ECO:0000259" key="3">
    <source>
        <dbReference type="Pfam" id="PF16041"/>
    </source>
</evidence>
<organism evidence="4 5">
    <name type="scientific">Actinia tenebrosa</name>
    <name type="common">Australian red waratah sea anemone</name>
    <dbReference type="NCBI Taxonomy" id="6105"/>
    <lineage>
        <taxon>Eukaryota</taxon>
        <taxon>Metazoa</taxon>
        <taxon>Cnidaria</taxon>
        <taxon>Anthozoa</taxon>
        <taxon>Hexacorallia</taxon>
        <taxon>Actiniaria</taxon>
        <taxon>Actiniidae</taxon>
        <taxon>Actinia</taxon>
    </lineage>
</organism>
<feature type="compositionally biased region" description="Basic and acidic residues" evidence="1">
    <location>
        <begin position="790"/>
        <end position="801"/>
    </location>
</feature>
<feature type="transmembrane region" description="Helical" evidence="2">
    <location>
        <begin position="276"/>
        <end position="301"/>
    </location>
</feature>
<feature type="compositionally biased region" description="Polar residues" evidence="1">
    <location>
        <begin position="318"/>
        <end position="332"/>
    </location>
</feature>
<feature type="compositionally biased region" description="Basic and acidic residues" evidence="1">
    <location>
        <begin position="539"/>
        <end position="550"/>
    </location>
</feature>
<feature type="compositionally biased region" description="Polar residues" evidence="1">
    <location>
        <begin position="350"/>
        <end position="367"/>
    </location>
</feature>
<proteinExistence type="predicted"/>
<gene>
    <name evidence="5" type="primary">LOC116301874</name>
</gene>
<keyword evidence="2" id="KW-1133">Transmembrane helix</keyword>
<dbReference type="OrthoDB" id="5981747at2759"/>
<feature type="region of interest" description="Disordered" evidence="1">
    <location>
        <begin position="776"/>
        <end position="823"/>
    </location>
</feature>
<dbReference type="InParanoid" id="A0A6P8IKD5"/>
<feature type="domain" description="E3 ubiquitin-protein ligase APD1-4 middle" evidence="3">
    <location>
        <begin position="184"/>
        <end position="291"/>
    </location>
</feature>
<dbReference type="AlphaFoldDB" id="A0A6P8IKD5"/>
<feature type="compositionally biased region" description="Basic and acidic residues" evidence="1">
    <location>
        <begin position="564"/>
        <end position="588"/>
    </location>
</feature>